<evidence type="ECO:0000313" key="8">
    <source>
        <dbReference type="Proteomes" id="UP000054526"/>
    </source>
</evidence>
<keyword evidence="8" id="KW-1185">Reference proteome</keyword>
<comment type="similarity">
    <text evidence="1">Belongs to the sigma-70 factor family. ECF subfamily.</text>
</comment>
<protein>
    <submittedName>
        <fullName evidence="7">RNA polymerase subunit sigma-24</fullName>
    </submittedName>
</protein>
<evidence type="ECO:0000259" key="5">
    <source>
        <dbReference type="Pfam" id="PF04542"/>
    </source>
</evidence>
<dbReference type="EMBL" id="JXAL01000016">
    <property type="protein sequence ID" value="KIL35773.1"/>
    <property type="molecule type" value="Genomic_DNA"/>
</dbReference>
<reference evidence="7 8" key="1">
    <citation type="submission" date="2014-12" db="EMBL/GenBank/DDBJ databases">
        <title>Draft genome sequence of Cohnella kolymensis strain B-2846.</title>
        <authorList>
            <person name="Karlyshev A.V."/>
            <person name="Kudryashova E.B."/>
        </authorList>
    </citation>
    <scope>NUCLEOTIDE SEQUENCE [LARGE SCALE GENOMIC DNA]</scope>
    <source>
        <strain evidence="7 8">VKM B-2846</strain>
    </source>
</reference>
<dbReference type="Gene3D" id="1.10.1740.10">
    <property type="match status" value="1"/>
</dbReference>
<dbReference type="InterPro" id="IPR013324">
    <property type="entry name" value="RNA_pol_sigma_r3/r4-like"/>
</dbReference>
<dbReference type="Pfam" id="PF08281">
    <property type="entry name" value="Sigma70_r4_2"/>
    <property type="match status" value="1"/>
</dbReference>
<keyword evidence="2" id="KW-0805">Transcription regulation</keyword>
<dbReference type="InterPro" id="IPR013325">
    <property type="entry name" value="RNA_pol_sigma_r2"/>
</dbReference>
<dbReference type="PANTHER" id="PTHR43133">
    <property type="entry name" value="RNA POLYMERASE ECF-TYPE SIGMA FACTO"/>
    <property type="match status" value="1"/>
</dbReference>
<accession>A0ABR5A3Z2</accession>
<dbReference type="InterPro" id="IPR036388">
    <property type="entry name" value="WH-like_DNA-bd_sf"/>
</dbReference>
<gene>
    <name evidence="7" type="ORF">SD71_10175</name>
</gene>
<evidence type="ECO:0000256" key="3">
    <source>
        <dbReference type="ARBA" id="ARBA00023082"/>
    </source>
</evidence>
<keyword evidence="4" id="KW-0804">Transcription</keyword>
<name>A0ABR5A3Z2_9BACL</name>
<dbReference type="RefSeq" id="WP_041062323.1">
    <property type="nucleotide sequence ID" value="NZ_JXAL01000016.1"/>
</dbReference>
<dbReference type="SUPFAM" id="SSF88659">
    <property type="entry name" value="Sigma3 and sigma4 domains of RNA polymerase sigma factors"/>
    <property type="match status" value="1"/>
</dbReference>
<dbReference type="InterPro" id="IPR013249">
    <property type="entry name" value="RNA_pol_sigma70_r4_t2"/>
</dbReference>
<dbReference type="Pfam" id="PF04542">
    <property type="entry name" value="Sigma70_r2"/>
    <property type="match status" value="1"/>
</dbReference>
<dbReference type="InterPro" id="IPR014284">
    <property type="entry name" value="RNA_pol_sigma-70_dom"/>
</dbReference>
<dbReference type="Proteomes" id="UP000054526">
    <property type="component" value="Unassembled WGS sequence"/>
</dbReference>
<dbReference type="InterPro" id="IPR039425">
    <property type="entry name" value="RNA_pol_sigma-70-like"/>
</dbReference>
<evidence type="ECO:0000259" key="6">
    <source>
        <dbReference type="Pfam" id="PF08281"/>
    </source>
</evidence>
<evidence type="ECO:0000256" key="2">
    <source>
        <dbReference type="ARBA" id="ARBA00023015"/>
    </source>
</evidence>
<sequence>MSDEELIRKAQKGDFHSFEVVVMKLKDRAYRIAYSYLRNESNSMDAVSDAVVKALLNIKKLREPKFFSTWFMRIVINESKIQLRKRQTTIDIADSLYIPGTKDTSAEVMDLEQTLSNLPPIERLIIQMKYYLGYSFEEIADMTEMPLGTVKTKLYTTLRQLRVKLEVK</sequence>
<evidence type="ECO:0000313" key="7">
    <source>
        <dbReference type="EMBL" id="KIL35773.1"/>
    </source>
</evidence>
<comment type="caution">
    <text evidence="7">The sequence shown here is derived from an EMBL/GenBank/DDBJ whole genome shotgun (WGS) entry which is preliminary data.</text>
</comment>
<feature type="domain" description="RNA polymerase sigma factor 70 region 4 type 2" evidence="6">
    <location>
        <begin position="110"/>
        <end position="161"/>
    </location>
</feature>
<feature type="domain" description="RNA polymerase sigma-70 region 2" evidence="5">
    <location>
        <begin position="22"/>
        <end position="87"/>
    </location>
</feature>
<keyword evidence="3" id="KW-0731">Sigma factor</keyword>
<dbReference type="InterPro" id="IPR007627">
    <property type="entry name" value="RNA_pol_sigma70_r2"/>
</dbReference>
<organism evidence="7 8">
    <name type="scientific">Cohnella kolymensis</name>
    <dbReference type="NCBI Taxonomy" id="1590652"/>
    <lineage>
        <taxon>Bacteria</taxon>
        <taxon>Bacillati</taxon>
        <taxon>Bacillota</taxon>
        <taxon>Bacilli</taxon>
        <taxon>Bacillales</taxon>
        <taxon>Paenibacillaceae</taxon>
        <taxon>Cohnella</taxon>
    </lineage>
</organism>
<evidence type="ECO:0000256" key="4">
    <source>
        <dbReference type="ARBA" id="ARBA00023163"/>
    </source>
</evidence>
<proteinExistence type="inferred from homology"/>
<dbReference type="Gene3D" id="1.10.10.10">
    <property type="entry name" value="Winged helix-like DNA-binding domain superfamily/Winged helix DNA-binding domain"/>
    <property type="match status" value="1"/>
</dbReference>
<dbReference type="PANTHER" id="PTHR43133:SF51">
    <property type="entry name" value="RNA POLYMERASE SIGMA FACTOR"/>
    <property type="match status" value="1"/>
</dbReference>
<evidence type="ECO:0000256" key="1">
    <source>
        <dbReference type="ARBA" id="ARBA00010641"/>
    </source>
</evidence>
<dbReference type="CDD" id="cd06171">
    <property type="entry name" value="Sigma70_r4"/>
    <property type="match status" value="1"/>
</dbReference>
<dbReference type="SUPFAM" id="SSF88946">
    <property type="entry name" value="Sigma2 domain of RNA polymerase sigma factors"/>
    <property type="match status" value="1"/>
</dbReference>
<dbReference type="NCBIfam" id="TIGR02937">
    <property type="entry name" value="sigma70-ECF"/>
    <property type="match status" value="1"/>
</dbReference>